<dbReference type="EMBL" id="CH476637">
    <property type="protein sequence ID" value="EDN95128.1"/>
    <property type="molecule type" value="Genomic_DNA"/>
</dbReference>
<proteinExistence type="predicted"/>
<dbReference type="KEGG" id="ssl:SS1G_11003"/>
<dbReference type="HOGENOM" id="CLU_1982908_0_0_1"/>
<feature type="region of interest" description="Disordered" evidence="1">
    <location>
        <begin position="1"/>
        <end position="39"/>
    </location>
</feature>
<evidence type="ECO:0000313" key="3">
    <source>
        <dbReference type="Proteomes" id="UP000001312"/>
    </source>
</evidence>
<gene>
    <name evidence="2" type="ORF">SS1G_11003</name>
</gene>
<sequence length="126" mass="14115">MELMFPRCSPEISLDAGGVKESAMDSKSNGNVPSEKPAAALERTEKLQDQSMHVSLSWGPKIDRGSNYRLSTEEQQFPARYFPLHRVHTLTPIHQKTSTTSTTYTTHTTHTPSFFSVLPEEEVPPL</sequence>
<evidence type="ECO:0000256" key="1">
    <source>
        <dbReference type="SAM" id="MobiDB-lite"/>
    </source>
</evidence>
<evidence type="ECO:0000313" key="2">
    <source>
        <dbReference type="EMBL" id="EDN95128.1"/>
    </source>
</evidence>
<dbReference type="GeneID" id="5484136"/>
<organism evidence="2 3">
    <name type="scientific">Sclerotinia sclerotiorum (strain ATCC 18683 / 1980 / Ss-1)</name>
    <name type="common">White mold</name>
    <name type="synonym">Whetzelinia sclerotiorum</name>
    <dbReference type="NCBI Taxonomy" id="665079"/>
    <lineage>
        <taxon>Eukaryota</taxon>
        <taxon>Fungi</taxon>
        <taxon>Dikarya</taxon>
        <taxon>Ascomycota</taxon>
        <taxon>Pezizomycotina</taxon>
        <taxon>Leotiomycetes</taxon>
        <taxon>Helotiales</taxon>
        <taxon>Sclerotiniaceae</taxon>
        <taxon>Sclerotinia</taxon>
    </lineage>
</organism>
<dbReference type="RefSeq" id="XP_001587763.1">
    <property type="nucleotide sequence ID" value="XM_001587713.1"/>
</dbReference>
<protein>
    <submittedName>
        <fullName evidence="2">Uncharacterized protein</fullName>
    </submittedName>
</protein>
<name>A7F086_SCLS1</name>
<keyword evidence="3" id="KW-1185">Reference proteome</keyword>
<accession>A7F086</accession>
<reference evidence="3" key="1">
    <citation type="journal article" date="2011" name="PLoS Genet.">
        <title>Genomic analysis of the necrotrophic fungal pathogens Sclerotinia sclerotiorum and Botrytis cinerea.</title>
        <authorList>
            <person name="Amselem J."/>
            <person name="Cuomo C.A."/>
            <person name="van Kan J.A."/>
            <person name="Viaud M."/>
            <person name="Benito E.P."/>
            <person name="Couloux A."/>
            <person name="Coutinho P.M."/>
            <person name="de Vries R.P."/>
            <person name="Dyer P.S."/>
            <person name="Fillinger S."/>
            <person name="Fournier E."/>
            <person name="Gout L."/>
            <person name="Hahn M."/>
            <person name="Kohn L."/>
            <person name="Lapalu N."/>
            <person name="Plummer K.M."/>
            <person name="Pradier J.M."/>
            <person name="Quevillon E."/>
            <person name="Sharon A."/>
            <person name="Simon A."/>
            <person name="ten Have A."/>
            <person name="Tudzynski B."/>
            <person name="Tudzynski P."/>
            <person name="Wincker P."/>
            <person name="Andrew M."/>
            <person name="Anthouard V."/>
            <person name="Beever R.E."/>
            <person name="Beffa R."/>
            <person name="Benoit I."/>
            <person name="Bouzid O."/>
            <person name="Brault B."/>
            <person name="Chen Z."/>
            <person name="Choquer M."/>
            <person name="Collemare J."/>
            <person name="Cotton P."/>
            <person name="Danchin E.G."/>
            <person name="Da Silva C."/>
            <person name="Gautier A."/>
            <person name="Giraud C."/>
            <person name="Giraud T."/>
            <person name="Gonzalez C."/>
            <person name="Grossetete S."/>
            <person name="Guldener U."/>
            <person name="Henrissat B."/>
            <person name="Howlett B.J."/>
            <person name="Kodira C."/>
            <person name="Kretschmer M."/>
            <person name="Lappartient A."/>
            <person name="Leroch M."/>
            <person name="Levis C."/>
            <person name="Mauceli E."/>
            <person name="Neuveglise C."/>
            <person name="Oeser B."/>
            <person name="Pearson M."/>
            <person name="Poulain J."/>
            <person name="Poussereau N."/>
            <person name="Quesneville H."/>
            <person name="Rascle C."/>
            <person name="Schumacher J."/>
            <person name="Segurens B."/>
            <person name="Sexton A."/>
            <person name="Silva E."/>
            <person name="Sirven C."/>
            <person name="Soanes D.M."/>
            <person name="Talbot N.J."/>
            <person name="Templeton M."/>
            <person name="Yandava C."/>
            <person name="Yarden O."/>
            <person name="Zeng Q."/>
            <person name="Rollins J.A."/>
            <person name="Lebrun M.H."/>
            <person name="Dickman M."/>
        </authorList>
    </citation>
    <scope>NUCLEOTIDE SEQUENCE [LARGE SCALE GENOMIC DNA]</scope>
    <source>
        <strain evidence="3">ATCC 18683 / 1980 / Ss-1</strain>
    </source>
</reference>
<dbReference type="Proteomes" id="UP000001312">
    <property type="component" value="Unassembled WGS sequence"/>
</dbReference>
<dbReference type="AlphaFoldDB" id="A7F086"/>
<dbReference type="InParanoid" id="A7F086"/>